<gene>
    <name evidence="2" type="ORF">U2I54_03460</name>
</gene>
<dbReference type="Pfam" id="PF17936">
    <property type="entry name" value="Big_6"/>
    <property type="match status" value="1"/>
</dbReference>
<protein>
    <submittedName>
        <fullName evidence="2">Ig-like domain-containing protein</fullName>
    </submittedName>
</protein>
<organism evidence="2 3">
    <name type="scientific">Bacillus bingmayongensis</name>
    <dbReference type="NCBI Taxonomy" id="1150157"/>
    <lineage>
        <taxon>Bacteria</taxon>
        <taxon>Bacillati</taxon>
        <taxon>Bacillota</taxon>
        <taxon>Bacilli</taxon>
        <taxon>Bacillales</taxon>
        <taxon>Bacillaceae</taxon>
        <taxon>Bacillus</taxon>
    </lineage>
</organism>
<reference evidence="3" key="1">
    <citation type="submission" date="2023-11" db="EMBL/GenBank/DDBJ databases">
        <title>Genome Sequence of Bacillus pseudomycoides stain BUPM19.</title>
        <authorList>
            <person name="Farhat A."/>
        </authorList>
    </citation>
    <scope>NUCLEOTIDE SEQUENCE [LARGE SCALE GENOMIC DNA]</scope>
    <source>
        <strain evidence="3">BUPM19</strain>
    </source>
</reference>
<dbReference type="RefSeq" id="WP_374216792.1">
    <property type="nucleotide sequence ID" value="NZ_JAXOVW010000004.1"/>
</dbReference>
<keyword evidence="3" id="KW-1185">Reference proteome</keyword>
<evidence type="ECO:0000313" key="2">
    <source>
        <dbReference type="EMBL" id="MDZ5606187.1"/>
    </source>
</evidence>
<comment type="caution">
    <text evidence="2">The sequence shown here is derived from an EMBL/GenBank/DDBJ whole genome shotgun (WGS) entry which is preliminary data.</text>
</comment>
<name>A0ABU5JSN5_9BACI</name>
<evidence type="ECO:0000313" key="3">
    <source>
        <dbReference type="Proteomes" id="UP001291930"/>
    </source>
</evidence>
<sequence length="146" mass="16678">MNESKMFEEVEERITRMLPSNSVIAALYRLSWRKNLSFSPKKSDRNQAFQGMEEGTEKKRIQSVDYVDTKIMVDSVTRSDTCVTGHAKPHSTIVLTGDNLLIGSARVDKNGEFCIHTRNHLKDHSIIKAQVILDGFYQESIMIHVH</sequence>
<dbReference type="InterPro" id="IPR041498">
    <property type="entry name" value="Big_6"/>
</dbReference>
<accession>A0ABU5JSN5</accession>
<dbReference type="Proteomes" id="UP001291930">
    <property type="component" value="Unassembled WGS sequence"/>
</dbReference>
<evidence type="ECO:0000259" key="1">
    <source>
        <dbReference type="Pfam" id="PF17936"/>
    </source>
</evidence>
<feature type="domain" description="Bacterial Ig" evidence="1">
    <location>
        <begin position="74"/>
        <end position="123"/>
    </location>
</feature>
<proteinExistence type="predicted"/>
<dbReference type="EMBL" id="JAXOVW010000004">
    <property type="protein sequence ID" value="MDZ5606187.1"/>
    <property type="molecule type" value="Genomic_DNA"/>
</dbReference>